<dbReference type="InterPro" id="IPR013164">
    <property type="entry name" value="Cadherin_N"/>
</dbReference>
<dbReference type="GeneTree" id="ENSGT00940000165759"/>
<dbReference type="Pfam" id="PF08266">
    <property type="entry name" value="Cadherin_2"/>
    <property type="match status" value="1"/>
</dbReference>
<keyword evidence="8" id="KW-0130">Cell adhesion</keyword>
<dbReference type="FunFam" id="2.60.40.60:FF:000007">
    <property type="entry name" value="Protocadherin alpha 2"/>
    <property type="match status" value="1"/>
</dbReference>
<dbReference type="InterPro" id="IPR050174">
    <property type="entry name" value="Protocadherin/Cadherin-CA"/>
</dbReference>
<accession>A0A669B7J9</accession>
<dbReference type="InterPro" id="IPR020894">
    <property type="entry name" value="Cadherin_CS"/>
</dbReference>
<reference evidence="15" key="3">
    <citation type="submission" date="2025-09" db="UniProtKB">
        <authorList>
            <consortium name="Ensembl"/>
        </authorList>
    </citation>
    <scope>IDENTIFICATION</scope>
</reference>
<dbReference type="AlphaFoldDB" id="A0A669B7J9"/>
<proteinExistence type="predicted"/>
<evidence type="ECO:0000256" key="7">
    <source>
        <dbReference type="ARBA" id="ARBA00022837"/>
    </source>
</evidence>
<feature type="domain" description="Cadherin" evidence="14">
    <location>
        <begin position="352"/>
        <end position="456"/>
    </location>
</feature>
<dbReference type="FunFam" id="2.60.40.60:FF:000001">
    <property type="entry name" value="Protocadherin alpha 2"/>
    <property type="match status" value="1"/>
</dbReference>
<evidence type="ECO:0000259" key="14">
    <source>
        <dbReference type="PROSITE" id="PS50268"/>
    </source>
</evidence>
<dbReference type="GO" id="GO:0007156">
    <property type="term" value="P:homophilic cell adhesion via plasma membrane adhesion molecules"/>
    <property type="evidence" value="ECO:0007669"/>
    <property type="project" value="InterPro"/>
</dbReference>
<feature type="domain" description="Cadherin" evidence="14">
    <location>
        <begin position="31"/>
        <end position="137"/>
    </location>
</feature>
<reference evidence="16" key="1">
    <citation type="submission" date="2012-01" db="EMBL/GenBank/DDBJ databases">
        <title>The Genome Sequence of Oreochromis niloticus (Nile Tilapia).</title>
        <authorList>
            <consortium name="Broad Institute Genome Assembly Team"/>
            <consortium name="Broad Institute Sequencing Platform"/>
            <person name="Di Palma F."/>
            <person name="Johnson J."/>
            <person name="Lander E.S."/>
            <person name="Lindblad-Toh K."/>
        </authorList>
    </citation>
    <scope>NUCLEOTIDE SEQUENCE [LARGE SCALE GENOMIC DNA]</scope>
</reference>
<dbReference type="OMA" id="CEINGSP"/>
<evidence type="ECO:0000256" key="12">
    <source>
        <dbReference type="PROSITE-ProRule" id="PRU00043"/>
    </source>
</evidence>
<dbReference type="GO" id="GO:0005886">
    <property type="term" value="C:plasma membrane"/>
    <property type="evidence" value="ECO:0007669"/>
    <property type="project" value="UniProtKB-SubCell"/>
</dbReference>
<protein>
    <recommendedName>
        <fullName evidence="14">Cadherin domain-containing protein</fullName>
    </recommendedName>
</protein>
<keyword evidence="9 13" id="KW-1133">Transmembrane helix</keyword>
<dbReference type="SUPFAM" id="SSF49313">
    <property type="entry name" value="Cadherin-like"/>
    <property type="match status" value="6"/>
</dbReference>
<keyword evidence="7 12" id="KW-0106">Calcium</keyword>
<dbReference type="GO" id="GO:0005509">
    <property type="term" value="F:calcium ion binding"/>
    <property type="evidence" value="ECO:0007669"/>
    <property type="project" value="UniProtKB-UniRule"/>
</dbReference>
<dbReference type="InterPro" id="IPR015919">
    <property type="entry name" value="Cadherin-like_sf"/>
</dbReference>
<keyword evidence="3" id="KW-1003">Cell membrane</keyword>
<keyword evidence="16" id="KW-1185">Reference proteome</keyword>
<dbReference type="SMART" id="SM00112">
    <property type="entry name" value="CA"/>
    <property type="match status" value="6"/>
</dbReference>
<evidence type="ECO:0000256" key="8">
    <source>
        <dbReference type="ARBA" id="ARBA00022889"/>
    </source>
</evidence>
<evidence type="ECO:0000256" key="6">
    <source>
        <dbReference type="ARBA" id="ARBA00022737"/>
    </source>
</evidence>
<feature type="domain" description="Cadherin" evidence="14">
    <location>
        <begin position="581"/>
        <end position="678"/>
    </location>
</feature>
<feature type="transmembrane region" description="Helical" evidence="13">
    <location>
        <begin position="691"/>
        <end position="716"/>
    </location>
</feature>
<dbReference type="Ensembl" id="ENSONIT00000091013.1">
    <property type="protein sequence ID" value="ENSONIP00000031703.1"/>
    <property type="gene ID" value="ENSONIG00000037438.1"/>
</dbReference>
<comment type="function">
    <text evidence="1">Potential calcium-dependent cell-adhesion protein. May be involved in the establishment and maintenance of specific neuronal connections in the brain.</text>
</comment>
<evidence type="ECO:0000256" key="2">
    <source>
        <dbReference type="ARBA" id="ARBA00004251"/>
    </source>
</evidence>
<evidence type="ECO:0000256" key="4">
    <source>
        <dbReference type="ARBA" id="ARBA00022692"/>
    </source>
</evidence>
<dbReference type="PRINTS" id="PR00205">
    <property type="entry name" value="CADHERIN"/>
</dbReference>
<dbReference type="PANTHER" id="PTHR24028">
    <property type="entry name" value="CADHERIN-87A"/>
    <property type="match status" value="1"/>
</dbReference>
<evidence type="ECO:0000256" key="10">
    <source>
        <dbReference type="ARBA" id="ARBA00023136"/>
    </source>
</evidence>
<evidence type="ECO:0000256" key="13">
    <source>
        <dbReference type="SAM" id="Phobius"/>
    </source>
</evidence>
<keyword evidence="10 13" id="KW-0472">Membrane</keyword>
<keyword evidence="4 13" id="KW-0812">Transmembrane</keyword>
<dbReference type="FunFam" id="2.60.40.60:FF:000004">
    <property type="entry name" value="Protocadherin 1 gamma 2"/>
    <property type="match status" value="1"/>
</dbReference>
<dbReference type="GO" id="GO:0009653">
    <property type="term" value="P:anatomical structure morphogenesis"/>
    <property type="evidence" value="ECO:0007669"/>
    <property type="project" value="UniProtKB-ARBA"/>
</dbReference>
<feature type="domain" description="Cadherin" evidence="14">
    <location>
        <begin position="457"/>
        <end position="566"/>
    </location>
</feature>
<dbReference type="Pfam" id="PF16492">
    <property type="entry name" value="Cadherin_C_2"/>
    <property type="match status" value="1"/>
</dbReference>
<name>A0A669B7J9_ORENI</name>
<keyword evidence="11" id="KW-0325">Glycoprotein</keyword>
<dbReference type="FunFam" id="2.60.40.60:FF:000002">
    <property type="entry name" value="Protocadherin alpha 2"/>
    <property type="match status" value="1"/>
</dbReference>
<dbReference type="InParanoid" id="A0A669B7J9"/>
<keyword evidence="6" id="KW-0677">Repeat</keyword>
<dbReference type="PROSITE" id="PS50268">
    <property type="entry name" value="CADHERIN_2"/>
    <property type="match status" value="6"/>
</dbReference>
<dbReference type="InterPro" id="IPR002126">
    <property type="entry name" value="Cadherin-like_dom"/>
</dbReference>
<reference evidence="15" key="2">
    <citation type="submission" date="2025-08" db="UniProtKB">
        <authorList>
            <consortium name="Ensembl"/>
        </authorList>
    </citation>
    <scope>IDENTIFICATION</scope>
</reference>
<dbReference type="FunFam" id="2.60.40.60:FF:000129">
    <property type="entry name" value="protocadherin alpha-C2 isoform X1"/>
    <property type="match status" value="1"/>
</dbReference>
<dbReference type="PROSITE" id="PS00232">
    <property type="entry name" value="CADHERIN_1"/>
    <property type="match status" value="3"/>
</dbReference>
<evidence type="ECO:0000256" key="5">
    <source>
        <dbReference type="ARBA" id="ARBA00022729"/>
    </source>
</evidence>
<dbReference type="PANTHER" id="PTHR24028:SF296">
    <property type="entry name" value="PROTOCADHERIN 1 GAMMA 11 PRECURSOR-RELATED"/>
    <property type="match status" value="1"/>
</dbReference>
<evidence type="ECO:0000256" key="3">
    <source>
        <dbReference type="ARBA" id="ARBA00022475"/>
    </source>
</evidence>
<dbReference type="Pfam" id="PF00028">
    <property type="entry name" value="Cadherin"/>
    <property type="match status" value="5"/>
</dbReference>
<dbReference type="Proteomes" id="UP000005207">
    <property type="component" value="Linkage group LG2"/>
</dbReference>
<evidence type="ECO:0000256" key="9">
    <source>
        <dbReference type="ARBA" id="ARBA00022989"/>
    </source>
</evidence>
<evidence type="ECO:0000256" key="11">
    <source>
        <dbReference type="ARBA" id="ARBA00023180"/>
    </source>
</evidence>
<dbReference type="Gene3D" id="2.60.40.60">
    <property type="entry name" value="Cadherins"/>
    <property type="match status" value="6"/>
</dbReference>
<dbReference type="InterPro" id="IPR032455">
    <property type="entry name" value="Cadherin_C"/>
</dbReference>
<evidence type="ECO:0000256" key="1">
    <source>
        <dbReference type="ARBA" id="ARBA00003436"/>
    </source>
</evidence>
<comment type="subcellular location">
    <subcellularLocation>
        <location evidence="2">Cell membrane</location>
        <topology evidence="2">Single-pass type I membrane protein</topology>
    </subcellularLocation>
</comment>
<organism evidence="15 16">
    <name type="scientific">Oreochromis niloticus</name>
    <name type="common">Nile tilapia</name>
    <name type="synonym">Tilapia nilotica</name>
    <dbReference type="NCBI Taxonomy" id="8128"/>
    <lineage>
        <taxon>Eukaryota</taxon>
        <taxon>Metazoa</taxon>
        <taxon>Chordata</taxon>
        <taxon>Craniata</taxon>
        <taxon>Vertebrata</taxon>
        <taxon>Euteleostomi</taxon>
        <taxon>Actinopterygii</taxon>
        <taxon>Neopterygii</taxon>
        <taxon>Teleostei</taxon>
        <taxon>Neoteleostei</taxon>
        <taxon>Acanthomorphata</taxon>
        <taxon>Ovalentaria</taxon>
        <taxon>Cichlomorphae</taxon>
        <taxon>Cichliformes</taxon>
        <taxon>Cichlidae</taxon>
        <taxon>African cichlids</taxon>
        <taxon>Pseudocrenilabrinae</taxon>
        <taxon>Oreochromini</taxon>
        <taxon>Oreochromis</taxon>
    </lineage>
</organism>
<sequence length="814" mass="90063">FKIYRSPAMCIFYVIRGHMTVTLKSAVIKKSEAQIRYSIPEELKTGSLVGNVAQDLGLDLKRLRSGRARIVTGESIQYTELETDKGTLVVNERIDREQLCGDLTPCSFTFEILLEKPMELHPVTIEVLDVNDNAPTFQNSHLEFEISESAALGSRFVLESAEDADVGQNSLQNYILTPTDNFVLKEYVNPDGSKYAEMVLQKPLDREAQPRLSLKLLAVDGGNPQKSGTVNIEINVLDANDNAPVFNQSLYKAAVIENAPKGTHVVTVNASDIDTGSNGKVSYYFSKSKAGIADLFDLDEATGRIYVAKEIDFEKDKKIEFRVEAKDQGGLTDSSKVEIEVLDINDNAPIINVMSFTSPVSEDSAPGTTVGIINVKDLDSGENGQVRCTIEGSVPFKIKSNVRNYYTLITDAALDRESLSEFNITVIASDAGSPPLSTRKTFNLKVSDVNDNSPKFPRNFYTAWIEENNSPGLSVMTVNAKDPDENQNARVSYILEECEINGSPVSEYVSVNAESGVVYAVRSFDYEQIKQLSFTVKAQDGGSLPLSSNVTVKIMIQDQNDNPPQVLYPVQTGGSLVAEMVPRSADVGYLVTKVVAVDVDSGQNAWLSYKLQKATDRALFEVGLQNGEIRTIRQVTDKDAVKQRLTVIVEDNGQPSRSATVIVNVVVADSFPEVLSEFTELTHDKEYNDNLTFYLVLALAVVSFLFITCLVVIISVKIYRWRQSRILYHSNLPVIPYYPPRYSDTLGTGTLPHVYNYEVCRTTDSRKSDCKFGRAGSQNVLIMDPNSTGTMQRIQSEKSILDEPESPLEVCHFL</sequence>
<dbReference type="CDD" id="cd11304">
    <property type="entry name" value="Cadherin_repeat"/>
    <property type="match status" value="6"/>
</dbReference>
<dbReference type="FunFam" id="2.60.40.60:FF:000006">
    <property type="entry name" value="Protocadherin alpha 2"/>
    <property type="match status" value="1"/>
</dbReference>
<feature type="domain" description="Cadherin" evidence="14">
    <location>
        <begin position="247"/>
        <end position="351"/>
    </location>
</feature>
<keyword evidence="5" id="KW-0732">Signal</keyword>
<evidence type="ECO:0000313" key="15">
    <source>
        <dbReference type="Ensembl" id="ENSONIP00000031703.1"/>
    </source>
</evidence>
<feature type="domain" description="Cadherin" evidence="14">
    <location>
        <begin position="138"/>
        <end position="246"/>
    </location>
</feature>
<evidence type="ECO:0000313" key="16">
    <source>
        <dbReference type="Proteomes" id="UP000005207"/>
    </source>
</evidence>